<evidence type="ECO:0000313" key="4">
    <source>
        <dbReference type="EMBL" id="OXA60282.1"/>
    </source>
</evidence>
<dbReference type="OMA" id="HACARAY"/>
<dbReference type="GO" id="GO:0005525">
    <property type="term" value="F:GTP binding"/>
    <property type="evidence" value="ECO:0007669"/>
    <property type="project" value="InterPro"/>
</dbReference>
<dbReference type="CDD" id="cd00882">
    <property type="entry name" value="Ras_like_GTPase"/>
    <property type="match status" value="1"/>
</dbReference>
<evidence type="ECO:0000256" key="1">
    <source>
        <dbReference type="SAM" id="Coils"/>
    </source>
</evidence>
<dbReference type="PANTHER" id="PTHR32046:SF11">
    <property type="entry name" value="IMMUNE-ASSOCIATED NUCLEOTIDE-BINDING PROTEIN 10-LIKE"/>
    <property type="match status" value="1"/>
</dbReference>
<dbReference type="SUPFAM" id="SSF52540">
    <property type="entry name" value="P-loop containing nucleoside triphosphate hydrolases"/>
    <property type="match status" value="1"/>
</dbReference>
<dbReference type="AlphaFoldDB" id="A0A226ERP5"/>
<dbReference type="Gene3D" id="3.40.50.300">
    <property type="entry name" value="P-loop containing nucleotide triphosphate hydrolases"/>
    <property type="match status" value="1"/>
</dbReference>
<gene>
    <name evidence="4" type="ORF">Fcan01_04840</name>
</gene>
<dbReference type="Proteomes" id="UP000198287">
    <property type="component" value="Unassembled WGS sequence"/>
</dbReference>
<dbReference type="Pfam" id="PF01926">
    <property type="entry name" value="MMR_HSR1"/>
    <property type="match status" value="1"/>
</dbReference>
<name>A0A226ERP5_FOLCA</name>
<dbReference type="OrthoDB" id="2386367at2759"/>
<dbReference type="EMBL" id="LNIX01000002">
    <property type="protein sequence ID" value="OXA60282.1"/>
    <property type="molecule type" value="Genomic_DNA"/>
</dbReference>
<dbReference type="GO" id="GO:0051301">
    <property type="term" value="P:cell division"/>
    <property type="evidence" value="ECO:0007669"/>
    <property type="project" value="UniProtKB-KW"/>
</dbReference>
<organism evidence="4 5">
    <name type="scientific">Folsomia candida</name>
    <name type="common">Springtail</name>
    <dbReference type="NCBI Taxonomy" id="158441"/>
    <lineage>
        <taxon>Eukaryota</taxon>
        <taxon>Metazoa</taxon>
        <taxon>Ecdysozoa</taxon>
        <taxon>Arthropoda</taxon>
        <taxon>Hexapoda</taxon>
        <taxon>Collembola</taxon>
        <taxon>Entomobryomorpha</taxon>
        <taxon>Isotomoidea</taxon>
        <taxon>Isotomidae</taxon>
        <taxon>Proisotominae</taxon>
        <taxon>Folsomia</taxon>
    </lineage>
</organism>
<dbReference type="Pfam" id="PF01823">
    <property type="entry name" value="MACPF"/>
    <property type="match status" value="1"/>
</dbReference>
<reference evidence="4 5" key="1">
    <citation type="submission" date="2015-12" db="EMBL/GenBank/DDBJ databases">
        <title>The genome of Folsomia candida.</title>
        <authorList>
            <person name="Faddeeva A."/>
            <person name="Derks M.F."/>
            <person name="Anvar Y."/>
            <person name="Smit S."/>
            <person name="Van Straalen N."/>
            <person name="Roelofs D."/>
        </authorList>
    </citation>
    <scope>NUCLEOTIDE SEQUENCE [LARGE SCALE GENOMIC DNA]</scope>
    <source>
        <strain evidence="4 5">VU population</strain>
        <tissue evidence="4">Whole body</tissue>
    </source>
</reference>
<keyword evidence="4" id="KW-0131">Cell cycle</keyword>
<feature type="domain" description="G" evidence="3">
    <location>
        <begin position="278"/>
        <end position="347"/>
    </location>
</feature>
<keyword evidence="1" id="KW-0175">Coiled coil</keyword>
<evidence type="ECO:0000313" key="5">
    <source>
        <dbReference type="Proteomes" id="UP000198287"/>
    </source>
</evidence>
<keyword evidence="4" id="KW-0132">Cell division</keyword>
<dbReference type="InterPro" id="IPR027417">
    <property type="entry name" value="P-loop_NTPase"/>
</dbReference>
<sequence length="1023" mass="114211">MHLSTNTDKIILLIIGLYFCNVSAFQKCAVLQQFTHSSSTSNDYVIPDLFKIPDFVQEYFPDGNLVSFVNNNYNLKINSECSLSLCKEKYFGGSCVSFTQHAQNVNNFGNISSGICECKKENCDCSIIPVRKESCAYAFITPCNSCNPEYVEIKEGSSPVFQEAFNSNVRTISVRGGCVLNTFDEEDFEGVEATLDNESGGDPRTWNNSAKIGSAECKCNWSSQSTFDTNVKNNISIIQLPNTVQDIISLGESERNHPGISAALSSIRKRRSPTTAYILFLGSSGSGKSTLINLMFGNPTLSPVGGSSSTTSDIREFRVSIPLPELGLNNTEIHLIDTPGLGDTRGLENDGKFLATLSDFLSNHDDLQYYIPNVIIICHKFTDNRFSGVGSSFVRMLRALNFVSDKITDDTYSNVIFTFTHFLSEVSMKKNPDPRLAEFSRVISEYTLFPKPIVVTVAENMAAEHGLTMTHYNYLLPNGELFPKNIYDKIFRICHNSNDSIGLAVFESALHQGMLKYPELYLGSKLNSLLPRNDSKTVHYTSKLTAALLDIQDSEISQRLAQTFANMSSEYKTGSGNTLPLLQKGLNIRNLRNLRDLPKTNVDKAELFSSLRLNKAGLILMEKALQLQPPPFPTTNSHSLLVGNSMNVARGNFEPLYSRVVQIQPADNNKELIVASELGYTFPSHIKYSYNSVPQIVQTFTTFANIQDYFEKRGATLGIKENLSTVKSTVVPQGINLISESRINYNYTFTAYQGIRTFKLELNHQKLIFAPSFVKDVNNLTKFNEHSYRGMEKWKDFFNKYGTHLVDSVHGGGLITLEFKKDINNPNIPSVESVFKLLDSEHGTNNSSLTATAALNKGYHGQQIIDLNRISFQEKQQILNLWKKSLHSKPTILPQSVQIISLGEIVGAKVDRSIGDEINSATKRLISGTLIYKPSPREQQNLQICQNNLVAARNSSAISNLEAEIASVKNKMELYVQKLHNDGKQHLARIIPVVAEKYGGLYTLNLLTEKVKERNKCQQRFKV</sequence>
<comment type="caution">
    <text evidence="4">The sequence shown here is derived from an EMBL/GenBank/DDBJ whole genome shotgun (WGS) entry which is preliminary data.</text>
</comment>
<keyword evidence="5" id="KW-1185">Reference proteome</keyword>
<feature type="domain" description="MACPF" evidence="2">
    <location>
        <begin position="755"/>
        <end position="827"/>
    </location>
</feature>
<dbReference type="InterPro" id="IPR006073">
    <property type="entry name" value="GTP-bd"/>
</dbReference>
<evidence type="ECO:0000259" key="3">
    <source>
        <dbReference type="Pfam" id="PF01926"/>
    </source>
</evidence>
<evidence type="ECO:0000259" key="2">
    <source>
        <dbReference type="Pfam" id="PF01823"/>
    </source>
</evidence>
<protein>
    <submittedName>
        <fullName evidence="4">Cell division control protein 11</fullName>
    </submittedName>
</protein>
<feature type="coiled-coil region" evidence="1">
    <location>
        <begin position="951"/>
        <end position="978"/>
    </location>
</feature>
<proteinExistence type="predicted"/>
<dbReference type="InterPro" id="IPR020864">
    <property type="entry name" value="MACPF"/>
</dbReference>
<dbReference type="PANTHER" id="PTHR32046">
    <property type="entry name" value="G DOMAIN-CONTAINING PROTEIN"/>
    <property type="match status" value="1"/>
</dbReference>
<accession>A0A226ERP5</accession>